<protein>
    <submittedName>
        <fullName evidence="3">Uncharacterized protein</fullName>
    </submittedName>
</protein>
<gene>
    <name evidence="3" type="ORF">RRG08_014328</name>
</gene>
<dbReference type="EMBL" id="JAWDGP010004978">
    <property type="protein sequence ID" value="KAK3760479.1"/>
    <property type="molecule type" value="Genomic_DNA"/>
</dbReference>
<evidence type="ECO:0000256" key="1">
    <source>
        <dbReference type="SAM" id="MobiDB-lite"/>
    </source>
</evidence>
<name>A0AAE0Z0B4_9GAST</name>
<feature type="signal peptide" evidence="2">
    <location>
        <begin position="1"/>
        <end position="24"/>
    </location>
</feature>
<keyword evidence="2" id="KW-0732">Signal</keyword>
<evidence type="ECO:0000313" key="4">
    <source>
        <dbReference type="Proteomes" id="UP001283361"/>
    </source>
</evidence>
<comment type="caution">
    <text evidence="3">The sequence shown here is derived from an EMBL/GenBank/DDBJ whole genome shotgun (WGS) entry which is preliminary data.</text>
</comment>
<dbReference type="Proteomes" id="UP001283361">
    <property type="component" value="Unassembled WGS sequence"/>
</dbReference>
<dbReference type="AlphaFoldDB" id="A0AAE0Z0B4"/>
<organism evidence="3 4">
    <name type="scientific">Elysia crispata</name>
    <name type="common">lettuce slug</name>
    <dbReference type="NCBI Taxonomy" id="231223"/>
    <lineage>
        <taxon>Eukaryota</taxon>
        <taxon>Metazoa</taxon>
        <taxon>Spiralia</taxon>
        <taxon>Lophotrochozoa</taxon>
        <taxon>Mollusca</taxon>
        <taxon>Gastropoda</taxon>
        <taxon>Heterobranchia</taxon>
        <taxon>Euthyneura</taxon>
        <taxon>Panpulmonata</taxon>
        <taxon>Sacoglossa</taxon>
        <taxon>Placobranchoidea</taxon>
        <taxon>Plakobranchidae</taxon>
        <taxon>Elysia</taxon>
    </lineage>
</organism>
<keyword evidence="4" id="KW-1185">Reference proteome</keyword>
<feature type="chain" id="PRO_5041974422" evidence="2">
    <location>
        <begin position="25"/>
        <end position="113"/>
    </location>
</feature>
<feature type="region of interest" description="Disordered" evidence="1">
    <location>
        <begin position="87"/>
        <end position="113"/>
    </location>
</feature>
<feature type="compositionally biased region" description="Basic and acidic residues" evidence="1">
    <location>
        <begin position="98"/>
        <end position="113"/>
    </location>
</feature>
<proteinExistence type="predicted"/>
<evidence type="ECO:0000313" key="3">
    <source>
        <dbReference type="EMBL" id="KAK3760479.1"/>
    </source>
</evidence>
<sequence>MEFSAFFSVIAISMIASSISVNSALPMADDPAAHGPKSVLNPRSPLAASINVGTTKNSPMGYMDSTPLQPIQVEQSNSACLVSQFLESVDEDMPPSKTLEDRKKEKEIEGQTE</sequence>
<evidence type="ECO:0000256" key="2">
    <source>
        <dbReference type="SAM" id="SignalP"/>
    </source>
</evidence>
<accession>A0AAE0Z0B4</accession>
<reference evidence="3" key="1">
    <citation type="journal article" date="2023" name="G3 (Bethesda)">
        <title>A reference genome for the long-term kleptoplast-retaining sea slug Elysia crispata morphotype clarki.</title>
        <authorList>
            <person name="Eastman K.E."/>
            <person name="Pendleton A.L."/>
            <person name="Shaikh M.A."/>
            <person name="Suttiyut T."/>
            <person name="Ogas R."/>
            <person name="Tomko P."/>
            <person name="Gavelis G."/>
            <person name="Widhalm J.R."/>
            <person name="Wisecaver J.H."/>
        </authorList>
    </citation>
    <scope>NUCLEOTIDE SEQUENCE</scope>
    <source>
        <strain evidence="3">ECLA1</strain>
    </source>
</reference>